<evidence type="ECO:0000313" key="3">
    <source>
        <dbReference type="Proteomes" id="UP000194873"/>
    </source>
</evidence>
<feature type="transmembrane region" description="Helical" evidence="1">
    <location>
        <begin position="6"/>
        <end position="25"/>
    </location>
</feature>
<dbReference type="Proteomes" id="UP000194873">
    <property type="component" value="Unassembled WGS sequence"/>
</dbReference>
<keyword evidence="1" id="KW-0472">Membrane</keyword>
<reference evidence="2 3" key="1">
    <citation type="submission" date="2017-01" db="EMBL/GenBank/DDBJ databases">
        <title>A new Hymenobacter.</title>
        <authorList>
            <person name="Liang Y."/>
            <person name="Feng F."/>
        </authorList>
    </citation>
    <scope>NUCLEOTIDE SEQUENCE [LARGE SCALE GENOMIC DNA]</scope>
    <source>
        <strain evidence="2">MIMBbqt21</strain>
    </source>
</reference>
<evidence type="ECO:0000256" key="1">
    <source>
        <dbReference type="SAM" id="Phobius"/>
    </source>
</evidence>
<accession>A0A243W6G8</accession>
<dbReference type="RefSeq" id="WP_086596970.1">
    <property type="nucleotide sequence ID" value="NZ_MTSE01000028.1"/>
</dbReference>
<sequence>MAEGIEGLLFGALGALGGAGIQYYFQRRTASRQERKEIIETHLLQLQNSVESLYYRLNNLRFWSGKEMMSDDYYTHTWLYIVGRVLAYEHQLVIKGIYAKLDYNDSLKRELKLRMHNINWNLDDGEFLHYHRVQLAEMTMDKDRIITYTEFSDRVSSPAYSSAVAPALKYLQHAPKSAFEKIRTESEALVNALQKCTKVPSALSLTEKS</sequence>
<keyword evidence="3" id="KW-1185">Reference proteome</keyword>
<gene>
    <name evidence="2" type="ORF">BXP70_25610</name>
</gene>
<organism evidence="2 3">
    <name type="scientific">Hymenobacter crusticola</name>
    <dbReference type="NCBI Taxonomy" id="1770526"/>
    <lineage>
        <taxon>Bacteria</taxon>
        <taxon>Pseudomonadati</taxon>
        <taxon>Bacteroidota</taxon>
        <taxon>Cytophagia</taxon>
        <taxon>Cytophagales</taxon>
        <taxon>Hymenobacteraceae</taxon>
        <taxon>Hymenobacter</taxon>
    </lineage>
</organism>
<evidence type="ECO:0000313" key="2">
    <source>
        <dbReference type="EMBL" id="OUJ69921.1"/>
    </source>
</evidence>
<protein>
    <submittedName>
        <fullName evidence="2">Uncharacterized protein</fullName>
    </submittedName>
</protein>
<dbReference type="AlphaFoldDB" id="A0A243W6G8"/>
<name>A0A243W6G8_9BACT</name>
<keyword evidence="1" id="KW-0812">Transmembrane</keyword>
<dbReference type="EMBL" id="MTSE01000028">
    <property type="protein sequence ID" value="OUJ69921.1"/>
    <property type="molecule type" value="Genomic_DNA"/>
</dbReference>
<proteinExistence type="predicted"/>
<keyword evidence="1" id="KW-1133">Transmembrane helix</keyword>
<comment type="caution">
    <text evidence="2">The sequence shown here is derived from an EMBL/GenBank/DDBJ whole genome shotgun (WGS) entry which is preliminary data.</text>
</comment>